<dbReference type="PANTHER" id="PTHR42781">
    <property type="entry name" value="SPERMIDINE/PUTRESCINE IMPORT ATP-BINDING PROTEIN POTA"/>
    <property type="match status" value="1"/>
</dbReference>
<comment type="subunit">
    <text evidence="12">The complex is composed of two ATP-binding proteins (OpuCA), two transmembrane proteins (OpuCB and OpuCD) and a solute-binding protein (OpuCC).</text>
</comment>
<dbReference type="PROSITE" id="PS50893">
    <property type="entry name" value="ABC_TRANSPORTER_2"/>
    <property type="match status" value="1"/>
</dbReference>
<dbReference type="GO" id="GO:0016887">
    <property type="term" value="F:ATP hydrolysis activity"/>
    <property type="evidence" value="ECO:0007669"/>
    <property type="project" value="InterPro"/>
</dbReference>
<keyword evidence="6" id="KW-0067">ATP-binding</keyword>
<dbReference type="Gene3D" id="3.40.50.300">
    <property type="entry name" value="P-loop containing nucleotide triphosphate hydrolases"/>
    <property type="match status" value="1"/>
</dbReference>
<evidence type="ECO:0000256" key="11">
    <source>
        <dbReference type="ARBA" id="ARBA00052482"/>
    </source>
</evidence>
<feature type="domain" description="ABC transporter" evidence="15">
    <location>
        <begin position="6"/>
        <end position="223"/>
    </location>
</feature>
<evidence type="ECO:0000256" key="2">
    <source>
        <dbReference type="ARBA" id="ARBA00022475"/>
    </source>
</evidence>
<dbReference type="InterPro" id="IPR003439">
    <property type="entry name" value="ABC_transporter-like_ATP-bd"/>
</dbReference>
<keyword evidence="3" id="KW-0410">Iron transport</keyword>
<evidence type="ECO:0000256" key="4">
    <source>
        <dbReference type="ARBA" id="ARBA00022519"/>
    </source>
</evidence>
<dbReference type="InterPro" id="IPR050093">
    <property type="entry name" value="ABC_SmlMolc_Importer"/>
</dbReference>
<evidence type="ECO:0000313" key="16">
    <source>
        <dbReference type="EMBL" id="ANY66069.1"/>
    </source>
</evidence>
<keyword evidence="2" id="KW-1003">Cell membrane</keyword>
<evidence type="ECO:0000256" key="13">
    <source>
        <dbReference type="ARBA" id="ARBA00066388"/>
    </source>
</evidence>
<evidence type="ECO:0000256" key="3">
    <source>
        <dbReference type="ARBA" id="ARBA00022496"/>
    </source>
</evidence>
<evidence type="ECO:0000256" key="12">
    <source>
        <dbReference type="ARBA" id="ARBA00063934"/>
    </source>
</evidence>
<dbReference type="PANTHER" id="PTHR42781:SF5">
    <property type="entry name" value="PUTRESCINE TRANSPORT ATP-BINDING PROTEIN POTG"/>
    <property type="match status" value="1"/>
</dbReference>
<evidence type="ECO:0000256" key="7">
    <source>
        <dbReference type="ARBA" id="ARBA00022967"/>
    </source>
</evidence>
<dbReference type="SUPFAM" id="SSF52540">
    <property type="entry name" value="P-loop containing nucleoside triphosphate hydrolases"/>
    <property type="match status" value="1"/>
</dbReference>
<evidence type="ECO:0000256" key="1">
    <source>
        <dbReference type="ARBA" id="ARBA00022448"/>
    </source>
</evidence>
<comment type="catalytic activity">
    <reaction evidence="11">
        <text>a quaternary ammonium(out) + ATP + H2O = a quaternary ammonium(in) + ADP + phosphate + H(+)</text>
        <dbReference type="Rhea" id="RHEA:11036"/>
        <dbReference type="ChEBI" id="CHEBI:15377"/>
        <dbReference type="ChEBI" id="CHEBI:15378"/>
        <dbReference type="ChEBI" id="CHEBI:30616"/>
        <dbReference type="ChEBI" id="CHEBI:35267"/>
        <dbReference type="ChEBI" id="CHEBI:43474"/>
        <dbReference type="ChEBI" id="CHEBI:456216"/>
        <dbReference type="EC" id="7.6.2.9"/>
    </reaction>
</comment>
<dbReference type="RefSeq" id="WP_099517447.1">
    <property type="nucleotide sequence ID" value="NZ_CP016808.1"/>
</dbReference>
<evidence type="ECO:0000256" key="10">
    <source>
        <dbReference type="ARBA" id="ARBA00023136"/>
    </source>
</evidence>
<dbReference type="SMART" id="SM00382">
    <property type="entry name" value="AAA"/>
    <property type="match status" value="1"/>
</dbReference>
<keyword evidence="7" id="KW-1278">Translocase</keyword>
<reference evidence="16" key="1">
    <citation type="submission" date="2016-08" db="EMBL/GenBank/DDBJ databases">
        <title>Complete Genome Seqeunce of Paenibacillus sp. BIHB 4019 from tea rhizoplane.</title>
        <authorList>
            <person name="Thakur R."/>
            <person name="Swarnkar M.K."/>
            <person name="Gulati A."/>
        </authorList>
    </citation>
    <scope>NUCLEOTIDE SEQUENCE [LARGE SCALE GENOMIC DNA]</scope>
    <source>
        <strain evidence="16">BIHB4019</strain>
    </source>
</reference>
<evidence type="ECO:0000256" key="14">
    <source>
        <dbReference type="ARBA" id="ARBA00070305"/>
    </source>
</evidence>
<proteinExistence type="predicted"/>
<gene>
    <name evidence="16" type="ORF">BBD42_06050</name>
</gene>
<dbReference type="InterPro" id="IPR003593">
    <property type="entry name" value="AAA+_ATPase"/>
</dbReference>
<dbReference type="Pfam" id="PF00005">
    <property type="entry name" value="ABC_tran"/>
    <property type="match status" value="1"/>
</dbReference>
<dbReference type="InterPro" id="IPR027417">
    <property type="entry name" value="P-loop_NTPase"/>
</dbReference>
<keyword evidence="8" id="KW-0408">Iron</keyword>
<dbReference type="InterPro" id="IPR015853">
    <property type="entry name" value="ABC_transpr_FbpC"/>
</dbReference>
<dbReference type="PROSITE" id="PS00211">
    <property type="entry name" value="ABC_TRANSPORTER_1"/>
    <property type="match status" value="1"/>
</dbReference>
<accession>A0A1B2DEG0</accession>
<dbReference type="CDD" id="cd03259">
    <property type="entry name" value="ABC_Carb_Solutes_like"/>
    <property type="match status" value="1"/>
</dbReference>
<evidence type="ECO:0000256" key="5">
    <source>
        <dbReference type="ARBA" id="ARBA00022741"/>
    </source>
</evidence>
<dbReference type="AlphaFoldDB" id="A0A1B2DEG0"/>
<keyword evidence="5" id="KW-0547">Nucleotide-binding</keyword>
<dbReference type="GO" id="GO:0015418">
    <property type="term" value="F:ABC-type quaternary ammonium compound transporting activity"/>
    <property type="evidence" value="ECO:0007669"/>
    <property type="project" value="UniProtKB-EC"/>
</dbReference>
<keyword evidence="9" id="KW-0406">Ion transport</keyword>
<dbReference type="FunFam" id="3.40.50.300:FF:000425">
    <property type="entry name" value="Probable ABC transporter, ATP-binding subunit"/>
    <property type="match status" value="1"/>
</dbReference>
<evidence type="ECO:0000256" key="6">
    <source>
        <dbReference type="ARBA" id="ARBA00022840"/>
    </source>
</evidence>
<name>A0A1B2DEG0_9BACL</name>
<dbReference type="InterPro" id="IPR017871">
    <property type="entry name" value="ABC_transporter-like_CS"/>
</dbReference>
<organism evidence="16">
    <name type="scientific">Paenibacillus sp. BIHB 4019</name>
    <dbReference type="NCBI Taxonomy" id="1870819"/>
    <lineage>
        <taxon>Bacteria</taxon>
        <taxon>Bacillati</taxon>
        <taxon>Bacillota</taxon>
        <taxon>Bacilli</taxon>
        <taxon>Bacillales</taxon>
        <taxon>Paenibacillaceae</taxon>
        <taxon>Paenibacillus</taxon>
    </lineage>
</organism>
<protein>
    <recommendedName>
        <fullName evidence="14">Carnitine transport ATP-binding protein OpuCA</fullName>
        <ecNumber evidence="13">7.6.2.9</ecNumber>
    </recommendedName>
</protein>
<sequence length="224" mass="25012">MTNSYFEASNLSFKYGKERGNILDNFSMQIAKGELVGLLGPSGGGKSTLLRIVAGLEAPQSGTVAVNGKTLVDKHCFVQPEKRGIGMIFQDYALFPHLTVEGNIKFGLHRLPRKERQQRLESMLELIRLGDYRRRYPHELSGGQQQRVAFARSLAPRPELLLMDEPFSSLDSELKESIRVELKQLLRAANMTCLLVTHDKEDTAAMCDRVVYLCGDQGAEGELV</sequence>
<dbReference type="GO" id="GO:0005524">
    <property type="term" value="F:ATP binding"/>
    <property type="evidence" value="ECO:0007669"/>
    <property type="project" value="UniProtKB-KW"/>
</dbReference>
<dbReference type="GO" id="GO:0015408">
    <property type="term" value="F:ABC-type ferric iron transporter activity"/>
    <property type="evidence" value="ECO:0007669"/>
    <property type="project" value="InterPro"/>
</dbReference>
<keyword evidence="4" id="KW-0997">Cell inner membrane</keyword>
<evidence type="ECO:0000256" key="8">
    <source>
        <dbReference type="ARBA" id="ARBA00023004"/>
    </source>
</evidence>
<dbReference type="EC" id="7.6.2.9" evidence="13"/>
<dbReference type="EMBL" id="CP016808">
    <property type="protein sequence ID" value="ANY66069.1"/>
    <property type="molecule type" value="Genomic_DNA"/>
</dbReference>
<evidence type="ECO:0000259" key="15">
    <source>
        <dbReference type="PROSITE" id="PS50893"/>
    </source>
</evidence>
<keyword evidence="1" id="KW-0813">Transport</keyword>
<evidence type="ECO:0000256" key="9">
    <source>
        <dbReference type="ARBA" id="ARBA00023065"/>
    </source>
</evidence>
<keyword evidence="10" id="KW-0472">Membrane</keyword>
<dbReference type="GO" id="GO:0016020">
    <property type="term" value="C:membrane"/>
    <property type="evidence" value="ECO:0007669"/>
    <property type="project" value="InterPro"/>
</dbReference>